<keyword evidence="4" id="KW-1185">Reference proteome</keyword>
<dbReference type="RefSeq" id="WP_089891992.1">
    <property type="nucleotide sequence ID" value="NZ_FNGV01000009.1"/>
</dbReference>
<evidence type="ECO:0000313" key="3">
    <source>
        <dbReference type="EMBL" id="SDM45845.1"/>
    </source>
</evidence>
<evidence type="ECO:0000256" key="1">
    <source>
        <dbReference type="RuleBase" id="RU363093"/>
    </source>
</evidence>
<dbReference type="PANTHER" id="PTHR43198:SF2">
    <property type="entry name" value="SI:CH1073-67J19.1-RELATED"/>
    <property type="match status" value="1"/>
</dbReference>
<reference evidence="3 4" key="1">
    <citation type="submission" date="2016-10" db="EMBL/GenBank/DDBJ databases">
        <authorList>
            <person name="de Groot N.N."/>
        </authorList>
    </citation>
    <scope>NUCLEOTIDE SEQUENCE [LARGE SCALE GENOMIC DNA]</scope>
    <source>
        <strain evidence="3 4">DSM 19886</strain>
    </source>
</reference>
<comment type="function">
    <text evidence="1">Catalyzes an amino-pyrimidine hydrolysis reaction at the C5' of the pyrimidine moiety of thiamine compounds, a reaction that is part of a thiamine salvage pathway.</text>
</comment>
<protein>
    <recommendedName>
        <fullName evidence="1">Aminopyrimidine aminohydrolase</fullName>
        <ecNumber evidence="1">3.5.99.2</ecNumber>
    </recommendedName>
</protein>
<evidence type="ECO:0000313" key="4">
    <source>
        <dbReference type="Proteomes" id="UP000199440"/>
    </source>
</evidence>
<dbReference type="GO" id="GO:0050334">
    <property type="term" value="F:thiaminase activity"/>
    <property type="evidence" value="ECO:0007669"/>
    <property type="project" value="UniProtKB-EC"/>
</dbReference>
<organism evidence="3 4">
    <name type="scientific">Kriegella aquimaris</name>
    <dbReference type="NCBI Taxonomy" id="192904"/>
    <lineage>
        <taxon>Bacteria</taxon>
        <taxon>Pseudomonadati</taxon>
        <taxon>Bacteroidota</taxon>
        <taxon>Flavobacteriia</taxon>
        <taxon>Flavobacteriales</taxon>
        <taxon>Flavobacteriaceae</taxon>
        <taxon>Kriegella</taxon>
    </lineage>
</organism>
<gene>
    <name evidence="3" type="ORF">SAMN04488514_10930</name>
</gene>
<sequence length="218" mass="25152">MTWSKQTWERIIPIYESIIAMPFITELMDGSLAMEKFQFYMAQDSGYLEHFGRALAMIGAKAPNVEEALAFIQFGQNAILVENALHESYFKDFGISSSGKLEPTCHHYIHYLKSTAAYESVEIAMAAVLPCFWIYREVGNYIYQHQKAKNNPYQKWIDTYAGEEFGIAVTRAIEICDRAALTATPSTQKYMTEAFIIASRMEFEFWDSAYQIKKWKFS</sequence>
<dbReference type="STRING" id="192904.SAMN04488514_10930"/>
<dbReference type="CDD" id="cd19365">
    <property type="entry name" value="TenA_C-like"/>
    <property type="match status" value="1"/>
</dbReference>
<dbReference type="GO" id="GO:0005829">
    <property type="term" value="C:cytosol"/>
    <property type="evidence" value="ECO:0007669"/>
    <property type="project" value="TreeGrafter"/>
</dbReference>
<comment type="catalytic activity">
    <reaction evidence="1">
        <text>thiamine + H2O = 5-(2-hydroxyethyl)-4-methylthiazole + 4-amino-5-hydroxymethyl-2-methylpyrimidine + H(+)</text>
        <dbReference type="Rhea" id="RHEA:17509"/>
        <dbReference type="ChEBI" id="CHEBI:15377"/>
        <dbReference type="ChEBI" id="CHEBI:15378"/>
        <dbReference type="ChEBI" id="CHEBI:16892"/>
        <dbReference type="ChEBI" id="CHEBI:17957"/>
        <dbReference type="ChEBI" id="CHEBI:18385"/>
        <dbReference type="EC" id="3.5.99.2"/>
    </reaction>
</comment>
<dbReference type="NCBIfam" id="TIGR04306">
    <property type="entry name" value="salvage_TenA"/>
    <property type="match status" value="1"/>
</dbReference>
<dbReference type="GO" id="GO:0009229">
    <property type="term" value="P:thiamine diphosphate biosynthetic process"/>
    <property type="evidence" value="ECO:0007669"/>
    <property type="project" value="UniProtKB-UniPathway"/>
</dbReference>
<name>A0A1G9TFC6_9FLAO</name>
<comment type="catalytic activity">
    <reaction evidence="1">
        <text>4-amino-5-aminomethyl-2-methylpyrimidine + H2O = 4-amino-5-hydroxymethyl-2-methylpyrimidine + NH4(+)</text>
        <dbReference type="Rhea" id="RHEA:31799"/>
        <dbReference type="ChEBI" id="CHEBI:15377"/>
        <dbReference type="ChEBI" id="CHEBI:16892"/>
        <dbReference type="ChEBI" id="CHEBI:28938"/>
        <dbReference type="ChEBI" id="CHEBI:63416"/>
        <dbReference type="EC" id="3.5.99.2"/>
    </reaction>
</comment>
<keyword evidence="1" id="KW-0784">Thiamine biosynthesis</keyword>
<dbReference type="UniPathway" id="UPA00060"/>
<proteinExistence type="inferred from homology"/>
<dbReference type="InterPro" id="IPR016084">
    <property type="entry name" value="Haem_Oase-like_multi-hlx"/>
</dbReference>
<dbReference type="OrthoDB" id="34166at2"/>
<dbReference type="Gene3D" id="1.20.910.10">
    <property type="entry name" value="Heme oxygenase-like"/>
    <property type="match status" value="1"/>
</dbReference>
<feature type="domain" description="Thiaminase-2/PQQC" evidence="2">
    <location>
        <begin position="9"/>
        <end position="211"/>
    </location>
</feature>
<dbReference type="EC" id="3.5.99.2" evidence="1"/>
<dbReference type="InterPro" id="IPR027574">
    <property type="entry name" value="Thiaminase_II"/>
</dbReference>
<dbReference type="InterPro" id="IPR050967">
    <property type="entry name" value="Thiamine_Salvage_TenA"/>
</dbReference>
<accession>A0A1G9TFC6</accession>
<dbReference type="SUPFAM" id="SSF48613">
    <property type="entry name" value="Heme oxygenase-like"/>
    <property type="match status" value="1"/>
</dbReference>
<evidence type="ECO:0000259" key="2">
    <source>
        <dbReference type="Pfam" id="PF03070"/>
    </source>
</evidence>
<dbReference type="InterPro" id="IPR004305">
    <property type="entry name" value="Thiaminase-2/PQQC"/>
</dbReference>
<comment type="similarity">
    <text evidence="1">Belongs to the TenA family.</text>
</comment>
<dbReference type="PANTHER" id="PTHR43198">
    <property type="entry name" value="BIFUNCTIONAL TH2 PROTEIN"/>
    <property type="match status" value="1"/>
</dbReference>
<comment type="pathway">
    <text evidence="1">Cofactor biosynthesis; thiamine diphosphate biosynthesis.</text>
</comment>
<dbReference type="AlphaFoldDB" id="A0A1G9TFC6"/>
<dbReference type="Pfam" id="PF03070">
    <property type="entry name" value="TENA_THI-4"/>
    <property type="match status" value="1"/>
</dbReference>
<keyword evidence="1" id="KW-0378">Hydrolase</keyword>
<dbReference type="Proteomes" id="UP000199440">
    <property type="component" value="Unassembled WGS sequence"/>
</dbReference>
<dbReference type="GO" id="GO:0009228">
    <property type="term" value="P:thiamine biosynthetic process"/>
    <property type="evidence" value="ECO:0007669"/>
    <property type="project" value="UniProtKB-KW"/>
</dbReference>
<dbReference type="EMBL" id="FNGV01000009">
    <property type="protein sequence ID" value="SDM45845.1"/>
    <property type="molecule type" value="Genomic_DNA"/>
</dbReference>